<gene>
    <name evidence="2" type="ORF">L4G47_03255</name>
</gene>
<name>A0ABS9I130_9PSED</name>
<evidence type="ECO:0000256" key="1">
    <source>
        <dbReference type="SAM" id="MobiDB-lite"/>
    </source>
</evidence>
<sequence length="1498" mass="167800">MSSHRETSGLIHPRLQRLKVEDIVTLNKITGPQPIAVSLADIFKDYLTADAVVEKTLRDRDYLALIHRALDSGKVERYISRMLYEGDAHRSIHLQSRVTFFRTVCRLAIEHERPGTLEPALAEIRQSVCAYKTFSLADRLWRTLPRLRRVGALWAAAFLLYDELSHDAPVPETKPLPPPLELQGYQDLHALVSHLLIDQPGDSLCVKLLNLLPMDLLRLNSGQFRPASDREIAAGADLSPGRDDRMAFFPGATLTHPADVALDALLNCAPFATLQNDLLEALEWYNPEDRSLASNPMARQLAVQALIDCIYPINQRRIGYLLDFHLFAEDNADCSLYDIRINLINSLRNTLGCRNADAQIIMQLLATRFAPELLLADAPDDFRYQPDLRWANLRHALTLDHAAPGSRTFAQWEALPAQLAAQATTEEEKLHIATARIDAMIVWNLYENHIIEQPRYAADEIARMTRYFESACDQQALNDPPDRLNGARRLLINAGINPDAANTLGPDKTTELEAYLDNGTAYRPSRPPANPLPDATLQFNKAFDRYLEEARQTYTHLMRLFLDGLPTLHRQRLLSADIICYAAVWRQYVGPIVGAVPSVGSSPEGDWLDCRGGHGGLVHVVHEGQHWVYELFPERYTFECITADARQASLLDDTNLAALTLELLINPDHELYNGVPLPYEKSDLSKVVRLSRRPGADNRTHLVQSFVDQIFLHHSEELRETCKGATQRETYQRHRESTSDAMYAWKLIKSVIPLVGCFDVNTGGDALSCVVDVTGEAGPVMTIAGRTLKPLVKLGNKQHTWSPRPPSPTSPRQQNARWFDGQAAERTRFERRVHAAGATVVTGQFNQRSGMFQRISPTDATADSALILAKVDNVDQVLVRNISTAQTPDYRWCNPHDQKPYGPLLSRHTDAWMDETPVFTTTQKHLLPGQFPGAVHLNEMAGHGYDLSVAGGRNIRVSRRGRSMTDLIIDDVSYRFDDNRPSGMLRKVELEPRGARLGQLDEAPSHCITRRGVTQTSCSGALVLLSTKRPAIDPALAPLKLGEQASHAFMTHRFRPVLRVTPVRGQTTPQRTHLLVDDGKVSTWVDETLPGQGAQNAQTTGRKILAPLTPEAALHLGITTPLQYRSTVQGRLMKDQTLGLADDLDAAWRARINQELPVVQLDSICKTVNDQREMRAIRLTLQDGRYLAVEADTGRFYKARERPGDAQLVFSRMTSDADIDAYLTLSEGYRLGSGRRTLGQDMDNIARMLFELQSPGVDMQRTYRPYSSIMEGYARNILTQEQALENFVMLTKSSIDNFKPLTEVDPLTRQHVASVLDSLLPASTSRHRWVPVRAADIGLKTTGENIRKHLNTTNLAFLLAQTSDHKHHVYYALAGGKRGRNLTLRAPETREGGAMRFIDARERMNGQAPDPAFTSLPVLRTAKKLKIREHDRYLDAERLIATAFKQDMPAGAPVTRIHFFTLMDTCNSCGGFVLPRLKLDYPNADFSVSYILPYTPPS</sequence>
<dbReference type="InterPro" id="IPR032721">
    <property type="entry name" value="Toxin-deaminase"/>
</dbReference>
<dbReference type="RefSeq" id="WP_237250511.1">
    <property type="nucleotide sequence ID" value="NZ_JAKJXE010000001.1"/>
</dbReference>
<evidence type="ECO:0000313" key="3">
    <source>
        <dbReference type="Proteomes" id="UP001162905"/>
    </source>
</evidence>
<protein>
    <recommendedName>
        <fullName evidence="4">Deaminase of polymorphic toxin system</fullName>
    </recommendedName>
</protein>
<dbReference type="Proteomes" id="UP001162905">
    <property type="component" value="Unassembled WGS sequence"/>
</dbReference>
<keyword evidence="3" id="KW-1185">Reference proteome</keyword>
<proteinExistence type="predicted"/>
<evidence type="ECO:0008006" key="4">
    <source>
        <dbReference type="Google" id="ProtNLM"/>
    </source>
</evidence>
<feature type="region of interest" description="Disordered" evidence="1">
    <location>
        <begin position="796"/>
        <end position="817"/>
    </location>
</feature>
<comment type="caution">
    <text evidence="2">The sequence shown here is derived from an EMBL/GenBank/DDBJ whole genome shotgun (WGS) entry which is preliminary data.</text>
</comment>
<dbReference type="Pfam" id="PF14424">
    <property type="entry name" value="Toxin-deaminase"/>
    <property type="match status" value="1"/>
</dbReference>
<dbReference type="EMBL" id="JAKJXH010000002">
    <property type="protein sequence ID" value="MCF7541240.1"/>
    <property type="molecule type" value="Genomic_DNA"/>
</dbReference>
<accession>A0ABS9I130</accession>
<reference evidence="2" key="1">
    <citation type="submission" date="2022-01" db="EMBL/GenBank/DDBJ databases">
        <title>Pseudomonas sp. nov. isolated from Antarctic regolith.</title>
        <authorList>
            <person name="Novakova D."/>
            <person name="Sedlar K."/>
        </authorList>
    </citation>
    <scope>NUCLEOTIDE SEQUENCE</scope>
    <source>
        <strain evidence="2">P2647</strain>
    </source>
</reference>
<evidence type="ECO:0000313" key="2">
    <source>
        <dbReference type="EMBL" id="MCF7541240.1"/>
    </source>
</evidence>
<organism evidence="2 3">
    <name type="scientific">Pseudomonas petrae</name>
    <dbReference type="NCBI Taxonomy" id="2912190"/>
    <lineage>
        <taxon>Bacteria</taxon>
        <taxon>Pseudomonadati</taxon>
        <taxon>Pseudomonadota</taxon>
        <taxon>Gammaproteobacteria</taxon>
        <taxon>Pseudomonadales</taxon>
        <taxon>Pseudomonadaceae</taxon>
        <taxon>Pseudomonas</taxon>
    </lineage>
</organism>